<feature type="domain" description="Helix-turn-helix" evidence="1">
    <location>
        <begin position="11"/>
        <end position="56"/>
    </location>
</feature>
<organism evidence="2 3">
    <name type="scientific">Hirschia baltica (strain ATCC 49814 / DSM 5838 / IFAM 1418)</name>
    <dbReference type="NCBI Taxonomy" id="582402"/>
    <lineage>
        <taxon>Bacteria</taxon>
        <taxon>Pseudomonadati</taxon>
        <taxon>Pseudomonadota</taxon>
        <taxon>Alphaproteobacteria</taxon>
        <taxon>Hyphomonadales</taxon>
        <taxon>Hyphomonadaceae</taxon>
        <taxon>Hirschia</taxon>
    </lineage>
</organism>
<keyword evidence="3" id="KW-1185">Reference proteome</keyword>
<evidence type="ECO:0000313" key="3">
    <source>
        <dbReference type="Proteomes" id="UP000002745"/>
    </source>
</evidence>
<accession>C6XP95</accession>
<sequence length="75" mass="8760">MQSPLTSSPFFSVVQAANYLGLKRQTLDNYRWAGGGPRYRKHGGRVLYTKDELDRWSSDRQWENTAQPFRPNQIN</sequence>
<gene>
    <name evidence="2" type="ordered locus">Hbal_0682</name>
</gene>
<dbReference type="EMBL" id="CP001678">
    <property type="protein sequence ID" value="ACT58381.1"/>
    <property type="molecule type" value="Genomic_DNA"/>
</dbReference>
<name>C6XP95_HIRBI</name>
<dbReference type="OrthoDB" id="9806994at2"/>
<dbReference type="KEGG" id="hba:Hbal_0682"/>
<dbReference type="Proteomes" id="UP000002745">
    <property type="component" value="Chromosome"/>
</dbReference>
<evidence type="ECO:0000313" key="2">
    <source>
        <dbReference type="EMBL" id="ACT58381.1"/>
    </source>
</evidence>
<dbReference type="InterPro" id="IPR041657">
    <property type="entry name" value="HTH_17"/>
</dbReference>
<dbReference type="RefSeq" id="WP_015826531.1">
    <property type="nucleotide sequence ID" value="NC_012982.1"/>
</dbReference>
<dbReference type="InterPro" id="IPR009061">
    <property type="entry name" value="DNA-bd_dom_put_sf"/>
</dbReference>
<dbReference type="HOGENOM" id="CLU_140176_9_0_5"/>
<dbReference type="eggNOG" id="COG3311">
    <property type="taxonomic scope" value="Bacteria"/>
</dbReference>
<dbReference type="SUPFAM" id="SSF46955">
    <property type="entry name" value="Putative DNA-binding domain"/>
    <property type="match status" value="1"/>
</dbReference>
<evidence type="ECO:0000259" key="1">
    <source>
        <dbReference type="Pfam" id="PF12728"/>
    </source>
</evidence>
<reference evidence="3" key="1">
    <citation type="journal article" date="2011" name="J. Bacteriol.">
        <title>Genome sequences of eight morphologically diverse alphaproteobacteria.</title>
        <authorList>
            <consortium name="US DOE Joint Genome Institute"/>
            <person name="Brown P.J."/>
            <person name="Kysela D.T."/>
            <person name="Buechlein A."/>
            <person name="Hemmerich C."/>
            <person name="Brun Y.V."/>
        </authorList>
    </citation>
    <scope>NUCLEOTIDE SEQUENCE [LARGE SCALE GENOMIC DNA]</scope>
    <source>
        <strain evidence="3">ATCC 49814 / DSM 5838 / IFAM 1418</strain>
    </source>
</reference>
<dbReference type="Pfam" id="PF12728">
    <property type="entry name" value="HTH_17"/>
    <property type="match status" value="1"/>
</dbReference>
<proteinExistence type="predicted"/>
<protein>
    <recommendedName>
        <fullName evidence="1">Helix-turn-helix domain-containing protein</fullName>
    </recommendedName>
</protein>
<dbReference type="AlphaFoldDB" id="C6XP95"/>
<dbReference type="STRING" id="582402.Hbal_0682"/>